<dbReference type="Gene3D" id="2.40.10.10">
    <property type="entry name" value="Trypsin-like serine proteases"/>
    <property type="match status" value="1"/>
</dbReference>
<organism evidence="6">
    <name type="scientific">Darwinula stevensoni</name>
    <dbReference type="NCBI Taxonomy" id="69355"/>
    <lineage>
        <taxon>Eukaryota</taxon>
        <taxon>Metazoa</taxon>
        <taxon>Ecdysozoa</taxon>
        <taxon>Arthropoda</taxon>
        <taxon>Crustacea</taxon>
        <taxon>Oligostraca</taxon>
        <taxon>Ostracoda</taxon>
        <taxon>Podocopa</taxon>
        <taxon>Podocopida</taxon>
        <taxon>Darwinulocopina</taxon>
        <taxon>Darwinuloidea</taxon>
        <taxon>Darwinulidae</taxon>
        <taxon>Darwinula</taxon>
    </lineage>
</organism>
<evidence type="ECO:0000256" key="1">
    <source>
        <dbReference type="ARBA" id="ARBA00022729"/>
    </source>
</evidence>
<dbReference type="EMBL" id="LR899532">
    <property type="protein sequence ID" value="CAD7240216.1"/>
    <property type="molecule type" value="Genomic_DNA"/>
</dbReference>
<gene>
    <name evidence="6" type="ORF">DSTB1V02_LOCUS245</name>
</gene>
<evidence type="ECO:0000256" key="3">
    <source>
        <dbReference type="ARBA" id="ARBA00023180"/>
    </source>
</evidence>
<dbReference type="InterPro" id="IPR001254">
    <property type="entry name" value="Trypsin_dom"/>
</dbReference>
<sequence length="164" mass="18156">MRGNFSSSGRIVGGEDAKPGTYPWMAALLDKRFPRRPFCGGSLITPVHVLTAAHCVDEILKNPKPFKVRIGEYDFDTDFETEHKDIPIGKVHVHPDYKETDFAIHNDLAIIELDGSGMDGTWTACLPDVREDFRNREAIVIDEKCGVSLVQNAGILKNSVNSTA</sequence>
<protein>
    <recommendedName>
        <fullName evidence="5">Peptidase S1 domain-containing protein</fullName>
    </recommendedName>
</protein>
<keyword evidence="2" id="KW-1015">Disulfide bond</keyword>
<dbReference type="SMART" id="SM00020">
    <property type="entry name" value="Tryp_SPc"/>
    <property type="match status" value="1"/>
</dbReference>
<dbReference type="PROSITE" id="PS50240">
    <property type="entry name" value="TRYPSIN_DOM"/>
    <property type="match status" value="1"/>
</dbReference>
<dbReference type="InterPro" id="IPR018114">
    <property type="entry name" value="TRYPSIN_HIS"/>
</dbReference>
<keyword evidence="7" id="KW-1185">Reference proteome</keyword>
<keyword evidence="3" id="KW-0325">Glycoprotein</keyword>
<dbReference type="InterPro" id="IPR001314">
    <property type="entry name" value="Peptidase_S1A"/>
</dbReference>
<dbReference type="PANTHER" id="PTHR24252:SF7">
    <property type="entry name" value="HYALIN"/>
    <property type="match status" value="1"/>
</dbReference>
<evidence type="ECO:0000259" key="5">
    <source>
        <dbReference type="PROSITE" id="PS50240"/>
    </source>
</evidence>
<dbReference type="PROSITE" id="PS00134">
    <property type="entry name" value="TRYPSIN_HIS"/>
    <property type="match status" value="1"/>
</dbReference>
<dbReference type="OrthoDB" id="6380950at2759"/>
<evidence type="ECO:0000256" key="4">
    <source>
        <dbReference type="ARBA" id="ARBA00024195"/>
    </source>
</evidence>
<dbReference type="InterPro" id="IPR043504">
    <property type="entry name" value="Peptidase_S1_PA_chymotrypsin"/>
</dbReference>
<dbReference type="Proteomes" id="UP000677054">
    <property type="component" value="Unassembled WGS sequence"/>
</dbReference>
<dbReference type="GO" id="GO:0006508">
    <property type="term" value="P:proteolysis"/>
    <property type="evidence" value="ECO:0007669"/>
    <property type="project" value="InterPro"/>
</dbReference>
<dbReference type="SUPFAM" id="SSF50494">
    <property type="entry name" value="Trypsin-like serine proteases"/>
    <property type="match status" value="1"/>
</dbReference>
<evidence type="ECO:0000256" key="2">
    <source>
        <dbReference type="ARBA" id="ARBA00023157"/>
    </source>
</evidence>
<dbReference type="Pfam" id="PF00089">
    <property type="entry name" value="Trypsin"/>
    <property type="match status" value="1"/>
</dbReference>
<dbReference type="GO" id="GO:0004252">
    <property type="term" value="F:serine-type endopeptidase activity"/>
    <property type="evidence" value="ECO:0007669"/>
    <property type="project" value="InterPro"/>
</dbReference>
<name>A0A7R8X3L2_9CRUS</name>
<dbReference type="PANTHER" id="PTHR24252">
    <property type="entry name" value="ACROSIN-RELATED"/>
    <property type="match status" value="1"/>
</dbReference>
<dbReference type="EMBL" id="CAJPEV010000015">
    <property type="protein sequence ID" value="CAG0878824.1"/>
    <property type="molecule type" value="Genomic_DNA"/>
</dbReference>
<reference evidence="6" key="1">
    <citation type="submission" date="2020-11" db="EMBL/GenBank/DDBJ databases">
        <authorList>
            <person name="Tran Van P."/>
        </authorList>
    </citation>
    <scope>NUCLEOTIDE SEQUENCE</scope>
</reference>
<keyword evidence="1" id="KW-0732">Signal</keyword>
<evidence type="ECO:0000313" key="6">
    <source>
        <dbReference type="EMBL" id="CAD7240216.1"/>
    </source>
</evidence>
<dbReference type="AlphaFoldDB" id="A0A7R8X3L2"/>
<comment type="similarity">
    <text evidence="4">Belongs to the peptidase S1 family. CLIP subfamily.</text>
</comment>
<feature type="domain" description="Peptidase S1" evidence="5">
    <location>
        <begin position="11"/>
        <end position="164"/>
    </location>
</feature>
<evidence type="ECO:0000313" key="7">
    <source>
        <dbReference type="Proteomes" id="UP000677054"/>
    </source>
</evidence>
<accession>A0A7R8X3L2</accession>
<dbReference type="InterPro" id="IPR009003">
    <property type="entry name" value="Peptidase_S1_PA"/>
</dbReference>
<dbReference type="PRINTS" id="PR00722">
    <property type="entry name" value="CHYMOTRYPSIN"/>
</dbReference>
<proteinExistence type="inferred from homology"/>
<dbReference type="FunFam" id="2.40.10.10:FF:000028">
    <property type="entry name" value="Serine protease easter"/>
    <property type="match status" value="1"/>
</dbReference>